<dbReference type="EMBL" id="CALNXJ010000011">
    <property type="protein sequence ID" value="CAH3108425.1"/>
    <property type="molecule type" value="Genomic_DNA"/>
</dbReference>
<evidence type="ECO:0000313" key="2">
    <source>
        <dbReference type="EMBL" id="CAH3108425.1"/>
    </source>
</evidence>
<dbReference type="SMART" id="SM00915">
    <property type="entry name" value="Jacalin"/>
    <property type="match status" value="1"/>
</dbReference>
<sequence length="728" mass="80613">MAREEMEKTDQEICVLNHFQGETVCYPLVLLEGIICPNSETSGPKRIRRVSSTSLDTSSDSESERRNKIRALDSTLIENELEVYQDGFSILIRCGNHELSWPVVCKGFKAVVPLNIGENLIVLKVPDRTDLNELEFKLTYIPVTISRFVRVVYIKCTDSDGSFDAPGNVPCNVDSAVKRLAFNSRLLQTFTAESLYQHGLGHKTFSIEEDDTGSPKVHIFTSKLKTCEALGMTGDQLYALFNKELKSSSLFDPLCKFWTFMSCTHYDPPSPDLFNAKLITKYIKAHTALGGSHLALFGTGGLHTWASSIEELVPCFTDGRMIDKLQLFDDSGGRGTYWANYATGLGASIHELGHCFDLAHTPKGIMARGFDDMNCVFTMWRQPTSPEKDTVPVEKSVIEEKVADKAMTAVEVLATGIPGAEGLVPKSKSCTASPSGGNTDLAGPNEWSHGAHWYRSSAVLLRYHKWFSTLSMKEDDIPSKKPMVHWSSTVCGPVGNCGGCHQKNQLSFNSVKWLESQSAVLGGFIIHTEEYVNCIQVIGNQENAESGECQEVLSEPHGTDGMGKRYIFTINSSEEYITAVDVRAGGWIDAIRFHTNYKSSVWMGGMGGDECCLRPSLGKNILGLMGTSGMYVGSLGILLSSDSDKEITPTDEADQLVVEAPLGIRLIELWDKKHSEVYQHWEFLQLHPPNTFTLSRSEVRDQASTLLVEDDQGNICRTAFVYDYNEIV</sequence>
<keyword evidence="3" id="KW-1185">Reference proteome</keyword>
<dbReference type="Proteomes" id="UP001159428">
    <property type="component" value="Unassembled WGS sequence"/>
</dbReference>
<dbReference type="InterPro" id="IPR021917">
    <property type="entry name" value="Unchr_Zn-peptidase-like"/>
</dbReference>
<protein>
    <recommendedName>
        <fullName evidence="1">Jacalin-type lectin domain-containing protein</fullName>
    </recommendedName>
</protein>
<dbReference type="Pfam" id="PF01419">
    <property type="entry name" value="Jacalin"/>
    <property type="match status" value="1"/>
</dbReference>
<reference evidence="2 3" key="1">
    <citation type="submission" date="2022-05" db="EMBL/GenBank/DDBJ databases">
        <authorList>
            <consortium name="Genoscope - CEA"/>
            <person name="William W."/>
        </authorList>
    </citation>
    <scope>NUCLEOTIDE SEQUENCE [LARGE SCALE GENOMIC DNA]</scope>
</reference>
<dbReference type="AlphaFoldDB" id="A0AAU9WB60"/>
<accession>A0AAU9WB60</accession>
<comment type="caution">
    <text evidence="2">The sequence shown here is derived from an EMBL/GenBank/DDBJ whole genome shotgun (WGS) entry which is preliminary data.</text>
</comment>
<evidence type="ECO:0000259" key="1">
    <source>
        <dbReference type="PROSITE" id="PS51752"/>
    </source>
</evidence>
<dbReference type="PANTHER" id="PTHR21054:SF2">
    <property type="entry name" value="MIP04191P"/>
    <property type="match status" value="1"/>
</dbReference>
<dbReference type="PANTHER" id="PTHR21054">
    <property type="entry name" value="ZINC METALLOPROTEINASE-RELATED"/>
    <property type="match status" value="1"/>
</dbReference>
<name>A0AAU9WB60_9CNID</name>
<dbReference type="Gene3D" id="2.100.10.30">
    <property type="entry name" value="Jacalin-like lectin domain"/>
    <property type="match status" value="1"/>
</dbReference>
<dbReference type="Pfam" id="PF12044">
    <property type="entry name" value="Metallopep"/>
    <property type="match status" value="1"/>
</dbReference>
<organism evidence="2 3">
    <name type="scientific">Pocillopora meandrina</name>
    <dbReference type="NCBI Taxonomy" id="46732"/>
    <lineage>
        <taxon>Eukaryota</taxon>
        <taxon>Metazoa</taxon>
        <taxon>Cnidaria</taxon>
        <taxon>Anthozoa</taxon>
        <taxon>Hexacorallia</taxon>
        <taxon>Scleractinia</taxon>
        <taxon>Astrocoeniina</taxon>
        <taxon>Pocilloporidae</taxon>
        <taxon>Pocillopora</taxon>
    </lineage>
</organism>
<gene>
    <name evidence="2" type="ORF">PMEA_00002542</name>
</gene>
<evidence type="ECO:0000313" key="3">
    <source>
        <dbReference type="Proteomes" id="UP001159428"/>
    </source>
</evidence>
<dbReference type="InterPro" id="IPR001229">
    <property type="entry name" value="Jacalin-like_lectin_dom"/>
</dbReference>
<feature type="domain" description="Jacalin-type lectin" evidence="1">
    <location>
        <begin position="488"/>
        <end position="641"/>
    </location>
</feature>
<proteinExistence type="predicted"/>
<dbReference type="SUPFAM" id="SSF51101">
    <property type="entry name" value="Mannose-binding lectins"/>
    <property type="match status" value="1"/>
</dbReference>
<dbReference type="InterPro" id="IPR036404">
    <property type="entry name" value="Jacalin-like_lectin_dom_sf"/>
</dbReference>
<dbReference type="PROSITE" id="PS51752">
    <property type="entry name" value="JACALIN_LECTIN"/>
    <property type="match status" value="1"/>
</dbReference>
<dbReference type="InterPro" id="IPR053002">
    <property type="entry name" value="Metalloproteinase_M10B"/>
</dbReference>